<keyword evidence="2" id="KW-1133">Transmembrane helix</keyword>
<feature type="domain" description="LTD" evidence="5">
    <location>
        <begin position="359"/>
        <end position="497"/>
    </location>
</feature>
<feature type="chain" id="PRO_5046662391" evidence="3">
    <location>
        <begin position="30"/>
        <end position="1900"/>
    </location>
</feature>
<proteinExistence type="predicted"/>
<feature type="compositionally biased region" description="Basic and acidic residues" evidence="1">
    <location>
        <begin position="43"/>
        <end position="59"/>
    </location>
</feature>
<evidence type="ECO:0000256" key="3">
    <source>
        <dbReference type="SAM" id="SignalP"/>
    </source>
</evidence>
<dbReference type="PROSITE" id="PS51841">
    <property type="entry name" value="LTD"/>
    <property type="match status" value="3"/>
</dbReference>
<evidence type="ECO:0000259" key="4">
    <source>
        <dbReference type="PROSITE" id="PS50268"/>
    </source>
</evidence>
<evidence type="ECO:0000259" key="5">
    <source>
        <dbReference type="PROSITE" id="PS51841"/>
    </source>
</evidence>
<evidence type="ECO:0000313" key="6">
    <source>
        <dbReference type="EMBL" id="MBP1083977.1"/>
    </source>
</evidence>
<feature type="compositionally biased region" description="Low complexity" evidence="1">
    <location>
        <begin position="1802"/>
        <end position="1836"/>
    </location>
</feature>
<feature type="compositionally biased region" description="Gly residues" evidence="1">
    <location>
        <begin position="1851"/>
        <end position="1860"/>
    </location>
</feature>
<dbReference type="InterPro" id="IPR004843">
    <property type="entry name" value="Calcineurin-like_PHP"/>
</dbReference>
<organism evidence="6 7">
    <name type="scientific">Bacillus capparidis</name>
    <dbReference type="NCBI Taxonomy" id="1840411"/>
    <lineage>
        <taxon>Bacteria</taxon>
        <taxon>Bacillati</taxon>
        <taxon>Bacillota</taxon>
        <taxon>Bacilli</taxon>
        <taxon>Bacillales</taxon>
        <taxon>Bacillaceae</taxon>
        <taxon>Bacillus</taxon>
    </lineage>
</organism>
<feature type="transmembrane region" description="Helical" evidence="2">
    <location>
        <begin position="1874"/>
        <end position="1893"/>
    </location>
</feature>
<dbReference type="Gene3D" id="3.60.21.10">
    <property type="match status" value="1"/>
</dbReference>
<keyword evidence="2" id="KW-0812">Transmembrane</keyword>
<dbReference type="PANTHER" id="PTHR43143">
    <property type="entry name" value="METALLOPHOSPHOESTERASE, CALCINEURIN SUPERFAMILY"/>
    <property type="match status" value="1"/>
</dbReference>
<dbReference type="InterPro" id="IPR029052">
    <property type="entry name" value="Metallo-depent_PP-like"/>
</dbReference>
<dbReference type="Pfam" id="PF00149">
    <property type="entry name" value="Metallophos"/>
    <property type="match status" value="1"/>
</dbReference>
<feature type="signal peptide" evidence="3">
    <location>
        <begin position="1"/>
        <end position="29"/>
    </location>
</feature>
<evidence type="ECO:0000313" key="7">
    <source>
        <dbReference type="Proteomes" id="UP000674416"/>
    </source>
</evidence>
<dbReference type="InterPro" id="IPR036415">
    <property type="entry name" value="Lamin_tail_dom_sf"/>
</dbReference>
<comment type="caution">
    <text evidence="6">The sequence shown here is derived from an EMBL/GenBank/DDBJ whole genome shotgun (WGS) entry which is preliminary data.</text>
</comment>
<dbReference type="Pfam" id="PF00932">
    <property type="entry name" value="LTD"/>
    <property type="match status" value="3"/>
</dbReference>
<dbReference type="RefSeq" id="WP_053605629.1">
    <property type="nucleotide sequence ID" value="NZ_JAFDST010000008.1"/>
</dbReference>
<accession>A0ABS4D2Y7</accession>
<evidence type="ECO:0000256" key="1">
    <source>
        <dbReference type="SAM" id="MobiDB-lite"/>
    </source>
</evidence>
<reference evidence="6 7" key="1">
    <citation type="submission" date="2021-01" db="EMBL/GenBank/DDBJ databases">
        <title>Genomic Encyclopedia of Type Strains, Phase IV (KMG-IV): sequencing the most valuable type-strain genomes for metagenomic binning, comparative biology and taxonomic classification.</title>
        <authorList>
            <person name="Goeker M."/>
        </authorList>
    </citation>
    <scope>NUCLEOTIDE SEQUENCE [LARGE SCALE GENOMIC DNA]</scope>
    <source>
        <strain evidence="6 7">DSM 103394</strain>
    </source>
</reference>
<feature type="region of interest" description="Disordered" evidence="1">
    <location>
        <begin position="39"/>
        <end position="59"/>
    </location>
</feature>
<sequence>MKQLKKWIVCSVAAIMVLSNFFMPAAVFANEKIKVEIQPQEKAQSDTKNESEKPAEDRQAADLKDLPSLIITEVNAGTGKYDFVEVYNISDKPVNLDYYTFSYRVNGEGLNVTLPKTTISPGKSKVIWFTNNEEKENFNSYYKSSLNSEDIAANKQIPGLNSKTDFSIVLKDSKGKALLFANYKKNASNLHYAYPPEGIEMNQLADGNEPSPTPGTAEQNQVPEKLQSKRENKQPTIDYKPISEWKRSNDLSIEANVADDHKDTSVYFYYQADSESEWKKEKMEAVNTGSDYKFVLSKSEWQEGYFTYYIEAVDENARTVTEKHQINLKAEETKEIQNTGKEEKKDHELVKKDKNIDDTQTVKKASSNTNPYLLLTEIAPNSKGGGTDYYEYFELYNNSNQPLKLNKYAFVYRYTDSGAETALQVPDETIDPGETLVFWFNNGGKTLNDFNQQFGTSLTNEQVYEFTGFSGFANGGNRAVAIKDNQGNELSSAAYLNGESDNSGKVIQYSYPKQGTEMNKQKVFANPSPGVIQSEQVPEVPVDLPEQVDDTEAPNITHQPINESEAFAPLTIEAEITDNMAAPSATLYYKKLSETEFTALTMTPGESSSFTAEIPGIQLESDIVYYIEASDGTIVSKTNEFQVTIKAPNVDYQKLPLMLVTEVTPDTANVNGADGYEFIEIYNNTNQDINFKDYKLRYRYGTDPGSDVIWESVPDDVVISAGKTLVFWIINGQNADKTVADFNANYGTNLVENKDIVKVFSGGMANSGARGLVITTNTKTEISVGYYNDTTNDDTQPDKGIVYKYPVDGSTQSIKASAGKESATPGRIEPYQVPKQPVMVESDTEKPSVENLTKITKVNQKENIELVAEAKDNKELKTVNLFYKTDGEEDYKKATLSQDYNDTFYHHILYSPEIIGKTYVDYYFVVSDGTNQTESGNYRIAVTNDLDHSSLRMNVKDGDILSGQSIIKGTSKEEPEKNVQLFIDGKQSEETYSAVENEAYLAFEVSGINTWFQNGVTMGDEILHIFDDWIAQWETITVPIEADRLKTGDNTLTIRAGNKASPFDLESEENRDDYNLRNVRLILADGTMIYDLKHSDPEKVLDMGDDGTNRPFENFTFSVTEEMANSKAMKWDTTKAADGKHTVSVKDANEEITSTIDVDNTAPSIHPNVKNNQEFKGKFTIDAEIQDEIAGVAETTALLDGEKITLPYDTASSQLSPGSHKLVLSAKDNVGNAAEQVIHFSVVNENPEKPELIGPSNNSEEIIDGNPKLKVKASDPMNDDLDVTFYKGFKYDAKQKRNVEIYQHSADTEPPNSQAPNGETKLSDNKRSLVSELDGEYLTTDSTTQFPYHRFDVAVDKEVDENDKVEVVWQGKSLESRKVTMYAWNHTADKWDIVDVKIAGAEDFSLKGTVAVKDFVANGKVNVLVQDEIPSTPDEYDYTFVWMSDTQYYSDSYPYIYDRQTNWIADMQEKMKIKYVFHTGDIVDNSLDEPQWINADRSMKVLDDAKIPYGVLAGNHDVDQKTLDYTEYYKYFGQDRFKDKPYYGESYKNNRGHYDLISEGGNDYIMIYMGWGIDDEGIKWMNEVLKAYPDRKAFLNFHEYLLASGTRHPLGEKLYNEVVLPNENVVAVLSGHYHESQMLVDEIDDNQDGTPDRKVYQILADYQAGPEGGEGYIRLLHFDQDNNRIIVNTYSPYKDKYNYYDREIYPGKDEFTIDLDLTPKEKRVATDYFAVNVFTDSEIGKVENVKSGEVAEMEWTGLKEGAGYYWYATAEDDYTGEATSDIWTFTKGKNNNPDPDDGNDGGNNPDPSDGSNNSGNTPNPSDGSNNDGNNPDPSDGNSGGGNTPDPLDGNDNGGNNGEGGSDTSSLPSTATANYQFLLFGMILIIFGAAILSYRKRKQVS</sequence>
<keyword evidence="2" id="KW-0472">Membrane</keyword>
<evidence type="ECO:0000256" key="2">
    <source>
        <dbReference type="SAM" id="Phobius"/>
    </source>
</evidence>
<feature type="region of interest" description="Disordered" evidence="1">
    <location>
        <begin position="1785"/>
        <end position="1866"/>
    </location>
</feature>
<feature type="region of interest" description="Disordered" evidence="1">
    <location>
        <begin position="201"/>
        <end position="237"/>
    </location>
</feature>
<feature type="region of interest" description="Disordered" evidence="1">
    <location>
        <begin position="1305"/>
        <end position="1325"/>
    </location>
</feature>
<feature type="domain" description="LTD" evidence="5">
    <location>
        <begin position="639"/>
        <end position="798"/>
    </location>
</feature>
<gene>
    <name evidence="6" type="ORF">JOC74_004524</name>
</gene>
<dbReference type="Proteomes" id="UP000674416">
    <property type="component" value="Unassembled WGS sequence"/>
</dbReference>
<dbReference type="SUPFAM" id="SSF56300">
    <property type="entry name" value="Metallo-dependent phosphatases"/>
    <property type="match status" value="1"/>
</dbReference>
<name>A0ABS4D2Y7_9BACI</name>
<dbReference type="PROSITE" id="PS50268">
    <property type="entry name" value="CADHERIN_2"/>
    <property type="match status" value="1"/>
</dbReference>
<feature type="domain" description="Cadherin" evidence="4">
    <location>
        <begin position="1111"/>
        <end position="1252"/>
    </location>
</feature>
<keyword evidence="3" id="KW-0732">Signal</keyword>
<dbReference type="InterPro" id="IPR001322">
    <property type="entry name" value="Lamin_tail_dom"/>
</dbReference>
<protein>
    <submittedName>
        <fullName evidence="6">LPXTG-motif cell wall-anchored protein</fullName>
    </submittedName>
</protein>
<dbReference type="SUPFAM" id="SSF74853">
    <property type="entry name" value="Lamin A/C globular tail domain"/>
    <property type="match status" value="3"/>
</dbReference>
<dbReference type="Gene3D" id="2.60.40.1260">
    <property type="entry name" value="Lamin Tail domain"/>
    <property type="match status" value="2"/>
</dbReference>
<dbReference type="NCBIfam" id="TIGR01167">
    <property type="entry name" value="LPXTG_anchor"/>
    <property type="match status" value="1"/>
</dbReference>
<dbReference type="EMBL" id="JAFDST010000008">
    <property type="protein sequence ID" value="MBP1083977.1"/>
    <property type="molecule type" value="Genomic_DNA"/>
</dbReference>
<dbReference type="PANTHER" id="PTHR43143:SF5">
    <property type="entry name" value="SECRETED PROTEIN"/>
    <property type="match status" value="1"/>
</dbReference>
<feature type="domain" description="LTD" evidence="5">
    <location>
        <begin position="57"/>
        <end position="196"/>
    </location>
</feature>
<dbReference type="InterPro" id="IPR051918">
    <property type="entry name" value="STPP_CPPED1"/>
</dbReference>
<keyword evidence="7" id="KW-1185">Reference proteome</keyword>
<dbReference type="InterPro" id="IPR002126">
    <property type="entry name" value="Cadherin-like_dom"/>
</dbReference>